<feature type="transmembrane region" description="Helical" evidence="7">
    <location>
        <begin position="314"/>
        <end position="336"/>
    </location>
</feature>
<dbReference type="GO" id="GO:0016020">
    <property type="term" value="C:membrane"/>
    <property type="evidence" value="ECO:0007669"/>
    <property type="project" value="UniProtKB-SubCell"/>
</dbReference>
<feature type="transmembrane region" description="Helical" evidence="7">
    <location>
        <begin position="348"/>
        <end position="370"/>
    </location>
</feature>
<keyword evidence="2 7" id="KW-0812">Transmembrane</keyword>
<dbReference type="EMBL" id="JAFJYH010000014">
    <property type="protein sequence ID" value="KAG4425069.1"/>
    <property type="molecule type" value="Genomic_DNA"/>
</dbReference>
<sequence>MAPSLSRLKEKFITEPLRLARETTQDFRATVLEVMTQPRRGTEYNVACRQRLNMFAYVAISVLGIAIMIVGIGFAFCVPKTNSEEAAAAAADAAASAGGVVKRGIESASNAEMMWNTVAFGILAYAPFVARIINRAWVLKKFHFEDYLMCFAMVCYTALLVLVNVSAHFKTNLYPKEMEAEILANPVDVADRVFGSKIVVALEQCMLIVIWTVKICIWFFLLRLHRSLPRYEIILWFQFGYLWVGLFIIEMIYFFGFCMPFSQYWALPVTNPECATYHNYSIVQMVFNISSNVVLLLTPIPMVSEAQLPMKRKLILSFIFGLVLFTIMAAVLDKYLNFTSPFTNTYQLWYIREASISILIANIVCCWQLLQKLFHLRSFSNTRFEITDDGVFNHNHGLRHRLTRLAHRARDSVSGIPGFGNSNGNGNGGGAFGRDDNTMVTDSTEFEDRKSRWDDRRRDTQFSVERDGDDARPAILYRSMHNIA</sequence>
<feature type="domain" description="Rhodopsin" evidence="8">
    <location>
        <begin position="130"/>
        <end position="372"/>
    </location>
</feature>
<evidence type="ECO:0000256" key="5">
    <source>
        <dbReference type="ARBA" id="ARBA00038359"/>
    </source>
</evidence>
<feature type="transmembrane region" description="Helical" evidence="7">
    <location>
        <begin position="233"/>
        <end position="262"/>
    </location>
</feature>
<proteinExistence type="inferred from homology"/>
<feature type="compositionally biased region" description="Gly residues" evidence="6">
    <location>
        <begin position="417"/>
        <end position="432"/>
    </location>
</feature>
<dbReference type="InterPro" id="IPR049326">
    <property type="entry name" value="Rhodopsin_dom_fungi"/>
</dbReference>
<feature type="region of interest" description="Disordered" evidence="6">
    <location>
        <begin position="416"/>
        <end position="452"/>
    </location>
</feature>
<dbReference type="PANTHER" id="PTHR33048:SF110">
    <property type="entry name" value="UBID FAMILY DECARBOXYLASE"/>
    <property type="match status" value="1"/>
</dbReference>
<dbReference type="PANTHER" id="PTHR33048">
    <property type="entry name" value="PTH11-LIKE INTEGRAL MEMBRANE PROTEIN (AFU_ORTHOLOGUE AFUA_5G11245)"/>
    <property type="match status" value="1"/>
</dbReference>
<evidence type="ECO:0000256" key="7">
    <source>
        <dbReference type="SAM" id="Phobius"/>
    </source>
</evidence>
<feature type="transmembrane region" description="Helical" evidence="7">
    <location>
        <begin position="146"/>
        <end position="169"/>
    </location>
</feature>
<evidence type="ECO:0000256" key="4">
    <source>
        <dbReference type="ARBA" id="ARBA00023136"/>
    </source>
</evidence>
<dbReference type="Pfam" id="PF20684">
    <property type="entry name" value="Fung_rhodopsin"/>
    <property type="match status" value="1"/>
</dbReference>
<name>A0A8H7WHM2_9HELO</name>
<keyword evidence="4 7" id="KW-0472">Membrane</keyword>
<dbReference type="OrthoDB" id="3903189at2759"/>
<keyword evidence="10" id="KW-1185">Reference proteome</keyword>
<comment type="subcellular location">
    <subcellularLocation>
        <location evidence="1">Membrane</location>
        <topology evidence="1">Multi-pass membrane protein</topology>
    </subcellularLocation>
</comment>
<evidence type="ECO:0000313" key="10">
    <source>
        <dbReference type="Proteomes" id="UP000664132"/>
    </source>
</evidence>
<protein>
    <recommendedName>
        <fullName evidence="8">Rhodopsin domain-containing protein</fullName>
    </recommendedName>
</protein>
<evidence type="ECO:0000256" key="1">
    <source>
        <dbReference type="ARBA" id="ARBA00004141"/>
    </source>
</evidence>
<feature type="transmembrane region" description="Helical" evidence="7">
    <location>
        <begin position="54"/>
        <end position="76"/>
    </location>
</feature>
<gene>
    <name evidence="9" type="ORF">IFR04_001839</name>
</gene>
<comment type="similarity">
    <text evidence="5">Belongs to the SAT4 family.</text>
</comment>
<dbReference type="InterPro" id="IPR052337">
    <property type="entry name" value="SAT4-like"/>
</dbReference>
<evidence type="ECO:0000256" key="3">
    <source>
        <dbReference type="ARBA" id="ARBA00022989"/>
    </source>
</evidence>
<dbReference type="Proteomes" id="UP000664132">
    <property type="component" value="Unassembled WGS sequence"/>
</dbReference>
<dbReference type="AlphaFoldDB" id="A0A8H7WHM2"/>
<feature type="transmembrane region" description="Helical" evidence="7">
    <location>
        <begin position="198"/>
        <end position="221"/>
    </location>
</feature>
<evidence type="ECO:0000259" key="8">
    <source>
        <dbReference type="Pfam" id="PF20684"/>
    </source>
</evidence>
<evidence type="ECO:0000256" key="2">
    <source>
        <dbReference type="ARBA" id="ARBA00022692"/>
    </source>
</evidence>
<comment type="caution">
    <text evidence="9">The sequence shown here is derived from an EMBL/GenBank/DDBJ whole genome shotgun (WGS) entry which is preliminary data.</text>
</comment>
<feature type="transmembrane region" description="Helical" evidence="7">
    <location>
        <begin position="282"/>
        <end position="302"/>
    </location>
</feature>
<accession>A0A8H7WHM2</accession>
<reference evidence="9" key="1">
    <citation type="submission" date="2021-02" db="EMBL/GenBank/DDBJ databases">
        <title>Genome sequence Cadophora malorum strain M34.</title>
        <authorList>
            <person name="Stefanovic E."/>
            <person name="Vu D."/>
            <person name="Scully C."/>
            <person name="Dijksterhuis J."/>
            <person name="Roader J."/>
            <person name="Houbraken J."/>
        </authorList>
    </citation>
    <scope>NUCLEOTIDE SEQUENCE</scope>
    <source>
        <strain evidence="9">M34</strain>
    </source>
</reference>
<evidence type="ECO:0000313" key="9">
    <source>
        <dbReference type="EMBL" id="KAG4425069.1"/>
    </source>
</evidence>
<feature type="transmembrane region" description="Helical" evidence="7">
    <location>
        <begin position="113"/>
        <end position="134"/>
    </location>
</feature>
<keyword evidence="3 7" id="KW-1133">Transmembrane helix</keyword>
<evidence type="ECO:0000256" key="6">
    <source>
        <dbReference type="SAM" id="MobiDB-lite"/>
    </source>
</evidence>
<organism evidence="9 10">
    <name type="scientific">Cadophora malorum</name>
    <dbReference type="NCBI Taxonomy" id="108018"/>
    <lineage>
        <taxon>Eukaryota</taxon>
        <taxon>Fungi</taxon>
        <taxon>Dikarya</taxon>
        <taxon>Ascomycota</taxon>
        <taxon>Pezizomycotina</taxon>
        <taxon>Leotiomycetes</taxon>
        <taxon>Helotiales</taxon>
        <taxon>Ploettnerulaceae</taxon>
        <taxon>Cadophora</taxon>
    </lineage>
</organism>